<organism evidence="3 4">
    <name type="scientific">Paenibacillus antarcticus</name>
    <dbReference type="NCBI Taxonomy" id="253703"/>
    <lineage>
        <taxon>Bacteria</taxon>
        <taxon>Bacillati</taxon>
        <taxon>Bacillota</taxon>
        <taxon>Bacilli</taxon>
        <taxon>Bacillales</taxon>
        <taxon>Paenibacillaceae</taxon>
        <taxon>Paenibacillus</taxon>
    </lineage>
</organism>
<dbReference type="GO" id="GO:0004175">
    <property type="term" value="F:endopeptidase activity"/>
    <property type="evidence" value="ECO:0007669"/>
    <property type="project" value="UniProtKB-ARBA"/>
</dbReference>
<keyword evidence="1" id="KW-0472">Membrane</keyword>
<dbReference type="GO" id="GO:0080120">
    <property type="term" value="P:CAAX-box protein maturation"/>
    <property type="evidence" value="ECO:0007669"/>
    <property type="project" value="UniProtKB-ARBA"/>
</dbReference>
<evidence type="ECO:0000259" key="2">
    <source>
        <dbReference type="Pfam" id="PF02517"/>
    </source>
</evidence>
<feature type="domain" description="CAAX prenyl protease 2/Lysostaphin resistance protein A-like" evidence="2">
    <location>
        <begin position="121"/>
        <end position="212"/>
    </location>
</feature>
<dbReference type="PANTHER" id="PTHR39430:SF1">
    <property type="entry name" value="PROTEASE"/>
    <property type="match status" value="1"/>
</dbReference>
<sequence>MKKRSIITGKILLTFFIFAIVLALGSMLLSVSNGGEMTTSSSILISTVSMMLAPFLTYVIFEKKNKWSMGLQQSYAVKSMVQGLMAGILLISMSFLVIWLFNGLQIDSIQYDSETLRGVGISFGLFILVAFSEEILFRGYIQGLLRNHYGANRAIIHSSILFALLHIMNPGILSTPFTLINIFLIGIFFAVTRELTGGIWLPIGFHLTWNFFQGNIFGFAVSGTDSKTIISISTQGNSLISGGEFGAEGSILATVIILIACIIVIKIRKTKPTPLSF</sequence>
<evidence type="ECO:0000256" key="1">
    <source>
        <dbReference type="SAM" id="Phobius"/>
    </source>
</evidence>
<feature type="transmembrane region" description="Helical" evidence="1">
    <location>
        <begin position="249"/>
        <end position="267"/>
    </location>
</feature>
<dbReference type="InterPro" id="IPR003675">
    <property type="entry name" value="Rce1/LyrA-like_dom"/>
</dbReference>
<dbReference type="OrthoDB" id="324900at2"/>
<keyword evidence="1" id="KW-1133">Transmembrane helix</keyword>
<dbReference type="PANTHER" id="PTHR39430">
    <property type="entry name" value="MEMBRANE-ASSOCIATED PROTEASE-RELATED"/>
    <property type="match status" value="1"/>
</dbReference>
<feature type="transmembrane region" description="Helical" evidence="1">
    <location>
        <begin position="161"/>
        <end position="191"/>
    </location>
</feature>
<keyword evidence="1" id="KW-0812">Transmembrane</keyword>
<dbReference type="EMBL" id="LVJI01000002">
    <property type="protein sequence ID" value="OAB47935.1"/>
    <property type="molecule type" value="Genomic_DNA"/>
</dbReference>
<reference evidence="3 4" key="1">
    <citation type="submission" date="2016-03" db="EMBL/GenBank/DDBJ databases">
        <title>Draft genome sequence of Paenibacillus antarcticus CECT 5836.</title>
        <authorList>
            <person name="Shin S.-K."/>
            <person name="Yi H."/>
        </authorList>
    </citation>
    <scope>NUCLEOTIDE SEQUENCE [LARGE SCALE GENOMIC DNA]</scope>
    <source>
        <strain evidence="3 4">CECT 5836</strain>
    </source>
</reference>
<evidence type="ECO:0000313" key="4">
    <source>
        <dbReference type="Proteomes" id="UP000077355"/>
    </source>
</evidence>
<dbReference type="Pfam" id="PF02517">
    <property type="entry name" value="Rce1-like"/>
    <property type="match status" value="1"/>
</dbReference>
<feature type="transmembrane region" description="Helical" evidence="1">
    <location>
        <begin position="12"/>
        <end position="31"/>
    </location>
</feature>
<comment type="caution">
    <text evidence="3">The sequence shown here is derived from an EMBL/GenBank/DDBJ whole genome shotgun (WGS) entry which is preliminary data.</text>
</comment>
<name>A0A162MEZ8_9BACL</name>
<feature type="transmembrane region" description="Helical" evidence="1">
    <location>
        <begin position="81"/>
        <end position="101"/>
    </location>
</feature>
<gene>
    <name evidence="3" type="ORF">PBAT_03415</name>
</gene>
<evidence type="ECO:0000313" key="3">
    <source>
        <dbReference type="EMBL" id="OAB47935.1"/>
    </source>
</evidence>
<feature type="transmembrane region" description="Helical" evidence="1">
    <location>
        <begin position="43"/>
        <end position="61"/>
    </location>
</feature>
<keyword evidence="4" id="KW-1185">Reference proteome</keyword>
<dbReference type="AlphaFoldDB" id="A0A162MEZ8"/>
<dbReference type="Proteomes" id="UP000077355">
    <property type="component" value="Unassembled WGS sequence"/>
</dbReference>
<protein>
    <recommendedName>
        <fullName evidence="2">CAAX prenyl protease 2/Lysostaphin resistance protein A-like domain-containing protein</fullName>
    </recommendedName>
</protein>
<feature type="transmembrane region" description="Helical" evidence="1">
    <location>
        <begin position="121"/>
        <end position="141"/>
    </location>
</feature>
<dbReference type="RefSeq" id="WP_068646565.1">
    <property type="nucleotide sequence ID" value="NZ_CP043611.1"/>
</dbReference>
<proteinExistence type="predicted"/>
<accession>A0A162MEZ8</accession>